<evidence type="ECO:0000313" key="4">
    <source>
        <dbReference type="Proteomes" id="UP000756921"/>
    </source>
</evidence>
<dbReference type="OrthoDB" id="3800503at2759"/>
<feature type="compositionally biased region" description="Basic and acidic residues" evidence="1">
    <location>
        <begin position="70"/>
        <end position="79"/>
    </location>
</feature>
<keyword evidence="4" id="KW-1185">Reference proteome</keyword>
<organism evidence="3 4">
    <name type="scientific">Paraphaeosphaeria minitans</name>
    <dbReference type="NCBI Taxonomy" id="565426"/>
    <lineage>
        <taxon>Eukaryota</taxon>
        <taxon>Fungi</taxon>
        <taxon>Dikarya</taxon>
        <taxon>Ascomycota</taxon>
        <taxon>Pezizomycotina</taxon>
        <taxon>Dothideomycetes</taxon>
        <taxon>Pleosporomycetidae</taxon>
        <taxon>Pleosporales</taxon>
        <taxon>Massarineae</taxon>
        <taxon>Didymosphaeriaceae</taxon>
        <taxon>Paraphaeosphaeria</taxon>
    </lineage>
</organism>
<protein>
    <submittedName>
        <fullName evidence="3">Uncharacterized protein</fullName>
    </submittedName>
</protein>
<feature type="region of interest" description="Disordered" evidence="1">
    <location>
        <begin position="690"/>
        <end position="709"/>
    </location>
</feature>
<feature type="compositionally biased region" description="Acidic residues" evidence="1">
    <location>
        <begin position="769"/>
        <end position="779"/>
    </location>
</feature>
<feature type="compositionally biased region" description="Basic and acidic residues" evidence="1">
    <location>
        <begin position="754"/>
        <end position="768"/>
    </location>
</feature>
<evidence type="ECO:0000313" key="3">
    <source>
        <dbReference type="EMBL" id="KAF9741703.1"/>
    </source>
</evidence>
<proteinExistence type="predicted"/>
<feature type="region of interest" description="Disordered" evidence="1">
    <location>
        <begin position="744"/>
        <end position="779"/>
    </location>
</feature>
<reference evidence="3" key="1">
    <citation type="journal article" date="2020" name="Mol. Plant Microbe Interact.">
        <title>Genome Sequence of the Biocontrol Agent Coniothyrium minitans strain Conio (IMI 134523).</title>
        <authorList>
            <person name="Patel D."/>
            <person name="Shittu T.A."/>
            <person name="Baroncelli R."/>
            <person name="Muthumeenakshi S."/>
            <person name="Osborne T.H."/>
            <person name="Janganan T.K."/>
            <person name="Sreenivasaprasad S."/>
        </authorList>
    </citation>
    <scope>NUCLEOTIDE SEQUENCE</scope>
    <source>
        <strain evidence="3">Conio</strain>
    </source>
</reference>
<sequence>MLFTALAVAGLGVLPVHAWDKPVQEIDFLGPCNPTDEQCELKKRQDDEHQTTDGDWHIGCDEPRHCGYHQDHSNKRSIDPDPNTAARPIPTRSSSQESPNPDWLNIPDRDGIDTRCSLTSIELVEKFNGQHWVHHYKCPPGTSCTDILGSGACRAGLYEFIIPGQSYLWAFDCPDALNDPSTCHFSETMHSLGAPKPQEPYLTGTTRCNPNGRAVQYFDGDVWTDVYSCKAEAACVEHEGRGGCMAGESLSYPLTSRESSSYRLPIAHADQTGSLPYKDQATTGRYIQWPPVRRGAEDQPPTRCHPEIDGRVQLFSEWYHKWIDFRDCDYQSVCHNSMDEAKCEDEEEIHVPLVDLRNGVESWHPIKASDRPPKPVLQVQYDEDDYVLPPIQSTIAQKEGPVYTKCDSLDYTSKFVQYLHPTAQQWLRFYVCGGRCFQFREFAACEEYTDKFVIPSPPKENISKHDAPKDLDSHLLRRQKPHNPVAPDFHTIDTRCNPFDLNEVQRYNGTHWIHHYQCTFLGSCIDVDGHGACRLQDNVYELPSANRTSIKQGEGENPLRVKTRCNKSNASEILEWQGHSWEPQGVCLPPFECFDFHGSTGFALCVQNDAQYQRMWLPWPELSRSTNSGQVTRCKDHGTMEQFKDNAWVPYRRCNGIFTCQGVEGGPNGGCAAPSLYDILTQRAVHSSGYHASREAAPRLPKRDNNDDSLLENSEMLTEQGKILFSEGKDLTEQSNPLLEILFGSRPNPEVDIDPSKPRVNVDIHDADARDEDTDFDTE</sequence>
<feature type="region of interest" description="Disordered" evidence="1">
    <location>
        <begin position="70"/>
        <end position="106"/>
    </location>
</feature>
<feature type="chain" id="PRO_5040176408" evidence="2">
    <location>
        <begin position="19"/>
        <end position="779"/>
    </location>
</feature>
<gene>
    <name evidence="3" type="ORF">PMIN01_01242</name>
</gene>
<dbReference type="EMBL" id="WJXW01000001">
    <property type="protein sequence ID" value="KAF9741703.1"/>
    <property type="molecule type" value="Genomic_DNA"/>
</dbReference>
<name>A0A9P6GUW6_9PLEO</name>
<evidence type="ECO:0000256" key="2">
    <source>
        <dbReference type="SAM" id="SignalP"/>
    </source>
</evidence>
<comment type="caution">
    <text evidence="3">The sequence shown here is derived from an EMBL/GenBank/DDBJ whole genome shotgun (WGS) entry which is preliminary data.</text>
</comment>
<feature type="compositionally biased region" description="Basic and acidic residues" evidence="1">
    <location>
        <begin position="692"/>
        <end position="706"/>
    </location>
</feature>
<accession>A0A9P6GUW6</accession>
<dbReference type="Proteomes" id="UP000756921">
    <property type="component" value="Unassembled WGS sequence"/>
</dbReference>
<dbReference type="AlphaFoldDB" id="A0A9P6GUW6"/>
<feature type="signal peptide" evidence="2">
    <location>
        <begin position="1"/>
        <end position="18"/>
    </location>
</feature>
<evidence type="ECO:0000256" key="1">
    <source>
        <dbReference type="SAM" id="MobiDB-lite"/>
    </source>
</evidence>
<keyword evidence="2" id="KW-0732">Signal</keyword>